<keyword evidence="1" id="KW-1133">Transmembrane helix</keyword>
<dbReference type="Proteomes" id="UP000034826">
    <property type="component" value="Unassembled WGS sequence"/>
</dbReference>
<keyword evidence="1" id="KW-0472">Membrane</keyword>
<name>A0A0G1LDM2_9BACT</name>
<feature type="transmembrane region" description="Helical" evidence="1">
    <location>
        <begin position="31"/>
        <end position="47"/>
    </location>
</feature>
<reference evidence="2 3" key="1">
    <citation type="journal article" date="2015" name="Nature">
        <title>rRNA introns, odd ribosomes, and small enigmatic genomes across a large radiation of phyla.</title>
        <authorList>
            <person name="Brown C.T."/>
            <person name="Hug L.A."/>
            <person name="Thomas B.C."/>
            <person name="Sharon I."/>
            <person name="Castelle C.J."/>
            <person name="Singh A."/>
            <person name="Wilkins M.J."/>
            <person name="Williams K.H."/>
            <person name="Banfield J.F."/>
        </authorList>
    </citation>
    <scope>NUCLEOTIDE SEQUENCE [LARGE SCALE GENOMIC DNA]</scope>
</reference>
<sequence>MIKAKKMFWVGIAGLCIGALSMVAFANYFSVTIYLVSVVLIVWSIFLKMKADRITGE</sequence>
<accession>A0A0G1LDM2</accession>
<dbReference type="AlphaFoldDB" id="A0A0G1LDM2"/>
<proteinExistence type="predicted"/>
<evidence type="ECO:0000313" key="3">
    <source>
        <dbReference type="Proteomes" id="UP000034826"/>
    </source>
</evidence>
<keyword evidence="1" id="KW-0812">Transmembrane</keyword>
<organism evidence="2 3">
    <name type="scientific">Candidatus Woesebacteria bacterium GW2011_GWA2_44_33</name>
    <dbReference type="NCBI Taxonomy" id="1618564"/>
    <lineage>
        <taxon>Bacteria</taxon>
        <taxon>Candidatus Woeseibacteriota</taxon>
    </lineage>
</organism>
<gene>
    <name evidence="2" type="ORF">UW60_C0018G0005</name>
</gene>
<evidence type="ECO:0000256" key="1">
    <source>
        <dbReference type="SAM" id="Phobius"/>
    </source>
</evidence>
<protein>
    <submittedName>
        <fullName evidence="2">Uncharacterized protein</fullName>
    </submittedName>
</protein>
<evidence type="ECO:0000313" key="2">
    <source>
        <dbReference type="EMBL" id="KKT66807.1"/>
    </source>
</evidence>
<comment type="caution">
    <text evidence="2">The sequence shown here is derived from an EMBL/GenBank/DDBJ whole genome shotgun (WGS) entry which is preliminary data.</text>
</comment>
<feature type="transmembrane region" description="Helical" evidence="1">
    <location>
        <begin position="7"/>
        <end position="25"/>
    </location>
</feature>
<dbReference type="EMBL" id="LCIY01000018">
    <property type="protein sequence ID" value="KKT66807.1"/>
    <property type="molecule type" value="Genomic_DNA"/>
</dbReference>